<proteinExistence type="predicted"/>
<organism evidence="1 2">
    <name type="scientific">Bauhinia variegata</name>
    <name type="common">Purple orchid tree</name>
    <name type="synonym">Phanera variegata</name>
    <dbReference type="NCBI Taxonomy" id="167791"/>
    <lineage>
        <taxon>Eukaryota</taxon>
        <taxon>Viridiplantae</taxon>
        <taxon>Streptophyta</taxon>
        <taxon>Embryophyta</taxon>
        <taxon>Tracheophyta</taxon>
        <taxon>Spermatophyta</taxon>
        <taxon>Magnoliopsida</taxon>
        <taxon>eudicotyledons</taxon>
        <taxon>Gunneridae</taxon>
        <taxon>Pentapetalae</taxon>
        <taxon>rosids</taxon>
        <taxon>fabids</taxon>
        <taxon>Fabales</taxon>
        <taxon>Fabaceae</taxon>
        <taxon>Cercidoideae</taxon>
        <taxon>Cercideae</taxon>
        <taxon>Bauhiniinae</taxon>
        <taxon>Bauhinia</taxon>
    </lineage>
</organism>
<evidence type="ECO:0000313" key="1">
    <source>
        <dbReference type="EMBL" id="KAI4328130.1"/>
    </source>
</evidence>
<protein>
    <submittedName>
        <fullName evidence="1">Uncharacterized protein</fullName>
    </submittedName>
</protein>
<accession>A0ACB9N058</accession>
<sequence>MEKFLSRGKDEELVCVSVKMSRAMYAQLVQQKFQAQNVIQCRVGVTTAKRDGVEGKGSRLEAFIQNLERSGYFEGLLPGSKEYKRLMQNAEEYHKNSSLYSRARDLMSAPVRRIDEVLALPYSVNDFREQEVPPYDDDSWLYNGEEELNFSLLERQKEMELYDLKHKKKGKGKGN</sequence>
<name>A0ACB9N058_BAUVA</name>
<keyword evidence="2" id="KW-1185">Reference proteome</keyword>
<evidence type="ECO:0000313" key="2">
    <source>
        <dbReference type="Proteomes" id="UP000828941"/>
    </source>
</evidence>
<dbReference type="EMBL" id="CM039433">
    <property type="protein sequence ID" value="KAI4328130.1"/>
    <property type="molecule type" value="Genomic_DNA"/>
</dbReference>
<gene>
    <name evidence="1" type="ORF">L6164_020511</name>
</gene>
<dbReference type="Proteomes" id="UP000828941">
    <property type="component" value="Chromosome 8"/>
</dbReference>
<reference evidence="1 2" key="1">
    <citation type="journal article" date="2022" name="DNA Res.">
        <title>Chromosomal-level genome assembly of the orchid tree Bauhinia variegata (Leguminosae; Cercidoideae) supports the allotetraploid origin hypothesis of Bauhinia.</title>
        <authorList>
            <person name="Zhong Y."/>
            <person name="Chen Y."/>
            <person name="Zheng D."/>
            <person name="Pang J."/>
            <person name="Liu Y."/>
            <person name="Luo S."/>
            <person name="Meng S."/>
            <person name="Qian L."/>
            <person name="Wei D."/>
            <person name="Dai S."/>
            <person name="Zhou R."/>
        </authorList>
    </citation>
    <scope>NUCLEOTIDE SEQUENCE [LARGE SCALE GENOMIC DNA]</scope>
    <source>
        <strain evidence="1">BV-YZ2020</strain>
    </source>
</reference>
<comment type="caution">
    <text evidence="1">The sequence shown here is derived from an EMBL/GenBank/DDBJ whole genome shotgun (WGS) entry which is preliminary data.</text>
</comment>